<proteinExistence type="predicted"/>
<name>A0A1H4DBW3_XYLRU</name>
<evidence type="ECO:0000313" key="4">
    <source>
        <dbReference type="Proteomes" id="UP000182257"/>
    </source>
</evidence>
<feature type="region of interest" description="Disordered" evidence="2">
    <location>
        <begin position="520"/>
        <end position="541"/>
    </location>
</feature>
<dbReference type="RefSeq" id="WP_074761589.1">
    <property type="nucleotide sequence ID" value="NZ_FNRF01000004.1"/>
</dbReference>
<dbReference type="AlphaFoldDB" id="A0A1H4DBW3"/>
<protein>
    <recommendedName>
        <fullName evidence="5">DUF2130 domain-containing protein</fullName>
    </recommendedName>
</protein>
<feature type="coiled-coil region" evidence="1">
    <location>
        <begin position="189"/>
        <end position="245"/>
    </location>
</feature>
<evidence type="ECO:0000313" key="3">
    <source>
        <dbReference type="EMBL" id="SEA69772.1"/>
    </source>
</evidence>
<evidence type="ECO:0000256" key="1">
    <source>
        <dbReference type="SAM" id="Coils"/>
    </source>
</evidence>
<sequence>MNEIKCPECGKVFSVDEASYASVVNQVRTKEFEDEIRRRVAEIEKQQQLKQQSDKLISEQAFQQKLNAKDQEIEKRNADIARLEEQVKSVAISKQAEFEKLLSDKEIEIAQLKEKAQGAVKTEQLEHEKQLAEKDTEIARLEEKMKGIAKDKQAEFDRILAEKDAELLRLQGAVDQSKSQTQVAVLEEKNKANEVILQKENEIATWKNKLESEKTDALRREQGIRQTYELQLKQMQEMVEQYKDFRARLSTKMIGESLETHCSDQYNANLRSVLPSAYFEKDNDASGGSKGDFIFRDYDDGFEYISIMFEMKNEMESTAVKHKNEDFFKKLNDDRNKKRCEYAVLVSLLEPDSELYNGGIVDVSHRYPKMYVIRPQFFIPLITLLIQMAKKNVVLQKELIQAKSLSVDITTFENKLDDFKNKFGRDYRLASDKFKKAIDAIDNSIGELQNVKANLMSSEYHLRLANDKAAELTIRKLTYKNPTMKALFDEARKNGSTIEEIKDEEQFDSKMIDVVTETTEKNKEDNDVDIDNAHEDDNFASSNDKAIVGDLIMRKSDKKIGRVKEIKTTPNGLEKLILELEDGTTDFVYNKTKLYQVLIR</sequence>
<dbReference type="OrthoDB" id="3224137at2"/>
<dbReference type="Pfam" id="PF09903">
    <property type="entry name" value="DUF2130"/>
    <property type="match status" value="1"/>
</dbReference>
<evidence type="ECO:0008006" key="5">
    <source>
        <dbReference type="Google" id="ProtNLM"/>
    </source>
</evidence>
<accession>A0A1H4DBW3</accession>
<dbReference type="InterPro" id="IPR019219">
    <property type="entry name" value="DUF2130"/>
</dbReference>
<dbReference type="EMBL" id="FNRF01000004">
    <property type="protein sequence ID" value="SEA69772.1"/>
    <property type="molecule type" value="Genomic_DNA"/>
</dbReference>
<gene>
    <name evidence="3" type="ORF">SAMN05216462_2217</name>
</gene>
<feature type="coiled-coil region" evidence="1">
    <location>
        <begin position="66"/>
        <end position="151"/>
    </location>
</feature>
<organism evidence="3 4">
    <name type="scientific">Xylanibacter ruminicola</name>
    <name type="common">Prevotella ruminicola</name>
    <dbReference type="NCBI Taxonomy" id="839"/>
    <lineage>
        <taxon>Bacteria</taxon>
        <taxon>Pseudomonadati</taxon>
        <taxon>Bacteroidota</taxon>
        <taxon>Bacteroidia</taxon>
        <taxon>Bacteroidales</taxon>
        <taxon>Prevotellaceae</taxon>
        <taxon>Xylanibacter</taxon>
    </lineage>
</organism>
<keyword evidence="1" id="KW-0175">Coiled coil</keyword>
<dbReference type="Proteomes" id="UP000182257">
    <property type="component" value="Unassembled WGS sequence"/>
</dbReference>
<evidence type="ECO:0000256" key="2">
    <source>
        <dbReference type="SAM" id="MobiDB-lite"/>
    </source>
</evidence>
<reference evidence="3 4" key="1">
    <citation type="submission" date="2016-10" db="EMBL/GenBank/DDBJ databases">
        <authorList>
            <person name="de Groot N.N."/>
        </authorList>
    </citation>
    <scope>NUCLEOTIDE SEQUENCE [LARGE SCALE GENOMIC DNA]</scope>
    <source>
        <strain evidence="3 4">D31d</strain>
    </source>
</reference>
<feature type="compositionally biased region" description="Basic and acidic residues" evidence="2">
    <location>
        <begin position="520"/>
        <end position="537"/>
    </location>
</feature>